<dbReference type="OrthoDB" id="7510834at2"/>
<reference evidence="2 3" key="1">
    <citation type="submission" date="2013-12" db="EMBL/GenBank/DDBJ databases">
        <authorList>
            <consortium name="DOE Joint Genome Institute"/>
            <person name="Eisen J."/>
            <person name="Huntemann M."/>
            <person name="Han J."/>
            <person name="Chen A."/>
            <person name="Kyrpides N."/>
            <person name="Mavromatis K."/>
            <person name="Markowitz V."/>
            <person name="Palaniappan K."/>
            <person name="Ivanova N."/>
            <person name="Schaumberg A."/>
            <person name="Pati A."/>
            <person name="Liolios K."/>
            <person name="Nordberg H.P."/>
            <person name="Cantor M.N."/>
            <person name="Hua S.X."/>
            <person name="Woyke T."/>
        </authorList>
    </citation>
    <scope>NUCLEOTIDE SEQUENCE [LARGE SCALE GENOMIC DNA]</scope>
    <source>
        <strain evidence="3">DSM 19437</strain>
    </source>
</reference>
<keyword evidence="1" id="KW-0732">Signal</keyword>
<dbReference type="PANTHER" id="PTHR47197">
    <property type="entry name" value="PROTEIN NIRF"/>
    <property type="match status" value="1"/>
</dbReference>
<evidence type="ECO:0008006" key="4">
    <source>
        <dbReference type="Google" id="ProtNLM"/>
    </source>
</evidence>
<dbReference type="HOGENOM" id="CLU_043515_1_0_10"/>
<dbReference type="eggNOG" id="COG3391">
    <property type="taxonomic scope" value="Bacteria"/>
</dbReference>
<sequence>MVVKKYILFLCLLGVNCYCFTSCNGQPAFGTDLLQKIKELPLPGVKGRIDHMDVNLKDQVVYVAALGNNTLEVADLNSGKIIRSLTGLDEPQGVGYISQQQEIFVANGGNGDGYFYDAHRFTKTGSIHLGSDADDVRYDSVENRVYVGYGQGGMAIIDAKTHKLISNIKLPGHPESFQVDKKLNRLYVNIPDAKMVGVIDLKTASFVARWTKSNLTANFPMAVDPQLHRVFVGYRHPARLVVLDGRTGKDISTMAMAGDADDLYYNSKTSEIYASGGDGYLSVYQQQGQGTYKQVANMLTRKGARTSLFIPQQQLLVVAAPAGSSKPASLIVYKE</sequence>
<name>W0F6U6_9BACT</name>
<dbReference type="KEGG" id="nso:NIASO_01735"/>
<keyword evidence="3" id="KW-1185">Reference proteome</keyword>
<dbReference type="AlphaFoldDB" id="W0F6U6"/>
<evidence type="ECO:0000313" key="2">
    <source>
        <dbReference type="EMBL" id="AHF17101.1"/>
    </source>
</evidence>
<dbReference type="RefSeq" id="WP_008581978.1">
    <property type="nucleotide sequence ID" value="NZ_CP007035.1"/>
</dbReference>
<feature type="chain" id="PRO_5004788080" description="YncE family protein" evidence="1">
    <location>
        <begin position="22"/>
        <end position="335"/>
    </location>
</feature>
<dbReference type="SUPFAM" id="SSF51004">
    <property type="entry name" value="C-terminal (heme d1) domain of cytochrome cd1-nitrite reductase"/>
    <property type="match status" value="1"/>
</dbReference>
<dbReference type="STRING" id="929713.NIASO_01735"/>
<dbReference type="PANTHER" id="PTHR47197:SF3">
    <property type="entry name" value="DIHYDRO-HEME D1 DEHYDROGENASE"/>
    <property type="match status" value="1"/>
</dbReference>
<dbReference type="Proteomes" id="UP000003586">
    <property type="component" value="Chromosome"/>
</dbReference>
<dbReference type="EMBL" id="CP007035">
    <property type="protein sequence ID" value="AHF17101.1"/>
    <property type="molecule type" value="Genomic_DNA"/>
</dbReference>
<dbReference type="InterPro" id="IPR051200">
    <property type="entry name" value="Host-pathogen_enzymatic-act"/>
</dbReference>
<organism evidence="2 3">
    <name type="scientific">Niabella soli DSM 19437</name>
    <dbReference type="NCBI Taxonomy" id="929713"/>
    <lineage>
        <taxon>Bacteria</taxon>
        <taxon>Pseudomonadati</taxon>
        <taxon>Bacteroidota</taxon>
        <taxon>Chitinophagia</taxon>
        <taxon>Chitinophagales</taxon>
        <taxon>Chitinophagaceae</taxon>
        <taxon>Niabella</taxon>
    </lineage>
</organism>
<dbReference type="InterPro" id="IPR011048">
    <property type="entry name" value="Haem_d1_sf"/>
</dbReference>
<proteinExistence type="predicted"/>
<accession>W0F6U6</accession>
<evidence type="ECO:0000256" key="1">
    <source>
        <dbReference type="SAM" id="SignalP"/>
    </source>
</evidence>
<feature type="signal peptide" evidence="1">
    <location>
        <begin position="1"/>
        <end position="21"/>
    </location>
</feature>
<dbReference type="Gene3D" id="2.130.10.10">
    <property type="entry name" value="YVTN repeat-like/Quinoprotein amine dehydrogenase"/>
    <property type="match status" value="1"/>
</dbReference>
<protein>
    <recommendedName>
        <fullName evidence="4">YncE family protein</fullName>
    </recommendedName>
</protein>
<evidence type="ECO:0000313" key="3">
    <source>
        <dbReference type="Proteomes" id="UP000003586"/>
    </source>
</evidence>
<gene>
    <name evidence="2" type="ORF">NIASO_01735</name>
</gene>
<dbReference type="InterPro" id="IPR015943">
    <property type="entry name" value="WD40/YVTN_repeat-like_dom_sf"/>
</dbReference>